<dbReference type="InterPro" id="IPR043128">
    <property type="entry name" value="Rev_trsase/Diguanyl_cyclase"/>
</dbReference>
<dbReference type="Proteomes" id="UP000008021">
    <property type="component" value="Chromosome 2"/>
</dbReference>
<feature type="compositionally biased region" description="Basic and acidic residues" evidence="8">
    <location>
        <begin position="232"/>
        <end position="241"/>
    </location>
</feature>
<dbReference type="InterPro" id="IPR043502">
    <property type="entry name" value="DNA/RNA_pol_sf"/>
</dbReference>
<evidence type="ECO:0000313" key="11">
    <source>
        <dbReference type="Proteomes" id="UP000008021"/>
    </source>
</evidence>
<dbReference type="CDD" id="cd01647">
    <property type="entry name" value="RT_LTR"/>
    <property type="match status" value="1"/>
</dbReference>
<evidence type="ECO:0000256" key="4">
    <source>
        <dbReference type="ARBA" id="ARBA00022722"/>
    </source>
</evidence>
<evidence type="ECO:0000256" key="8">
    <source>
        <dbReference type="SAM" id="MobiDB-lite"/>
    </source>
</evidence>
<dbReference type="InterPro" id="IPR053134">
    <property type="entry name" value="RNA-dir_DNA_polymerase"/>
</dbReference>
<sequence length="610" mass="69816">MTPSHYLDPSRFYDRGIPVWARHDDRAVPTDQGYRQRTYYGDQYNNKHKHVDFPIFDGDHPEAWIRKANKYFALKRTPEEDKVLLAEVYITCRADLWISSYDIPTDTLSWPDFCAMICQRFAVNSNIDITDTFRNLKQYSSVDAYIDKFEEIMPLVKRNKPHLNEEYFLEYFISGLKDHIKRPLKSLTIYSLVQAYELARNYDSPIFQTKQFSQTHSSSHKAVSKEPAAPPQKKDFPVKEEKPVSISSNRWGARSTFMINAHHMTKLMTPGMVGAILYVKPLQCSLLQVTPTPPELLPVLAAYADVFAEPHELPPSRDCDHSIPLLPGTKPVNVRPYRLPHHKKNAMEDLIKQLLDSHTIQPSVSSYSSPAILVKKKDGTWRMCIDYRQLNSNTIKNKYPIPVIEDLLDELHGAQYFSKIDLRSGYHQIRMQAADIPKTAFSTHMGHFEFIVMPFGLTNAPATFQALMNRILAPHLRKFVLVFFDDILIFSPSLADHIVHVQTVLQTLRDNQLFAKQNYGIICKPLFNALKKNEFQWTDEQQLAFDTIKTKLSQAPVLALPNFSQPFILEMDASGFGIGAMLMQNGKPLAYLSKAIGPKSAALSTYDKEA</sequence>
<evidence type="ECO:0000259" key="9">
    <source>
        <dbReference type="PROSITE" id="PS50878"/>
    </source>
</evidence>
<keyword evidence="5" id="KW-0255">Endonuclease</keyword>
<dbReference type="InterPro" id="IPR000477">
    <property type="entry name" value="RT_dom"/>
</dbReference>
<accession>A0A0E0CJ50</accession>
<dbReference type="AlphaFoldDB" id="A0A0E0CJ50"/>
<dbReference type="PANTHER" id="PTHR24559:SF450">
    <property type="entry name" value="RNA-DIRECTED DNA POLYMERASE HOMOLOG"/>
    <property type="match status" value="1"/>
</dbReference>
<proteinExistence type="predicted"/>
<dbReference type="STRING" id="40149.A0A0E0CJ50"/>
<feature type="domain" description="Reverse transcriptase" evidence="9">
    <location>
        <begin position="355"/>
        <end position="542"/>
    </location>
</feature>
<dbReference type="GO" id="GO:0006508">
    <property type="term" value="P:proteolysis"/>
    <property type="evidence" value="ECO:0007669"/>
    <property type="project" value="UniProtKB-KW"/>
</dbReference>
<feature type="region of interest" description="Disordered" evidence="8">
    <location>
        <begin position="217"/>
        <end position="241"/>
    </location>
</feature>
<evidence type="ECO:0000256" key="3">
    <source>
        <dbReference type="ARBA" id="ARBA00022695"/>
    </source>
</evidence>
<keyword evidence="11" id="KW-1185">Reference proteome</keyword>
<dbReference type="Pfam" id="PF19259">
    <property type="entry name" value="Ty3_capsid"/>
    <property type="match status" value="1"/>
</dbReference>
<dbReference type="GO" id="GO:0003964">
    <property type="term" value="F:RNA-directed DNA polymerase activity"/>
    <property type="evidence" value="ECO:0007669"/>
    <property type="project" value="UniProtKB-KW"/>
</dbReference>
<evidence type="ECO:0000256" key="2">
    <source>
        <dbReference type="ARBA" id="ARBA00022679"/>
    </source>
</evidence>
<name>A0A0E0CJ50_9ORYZ</name>
<dbReference type="PANTHER" id="PTHR24559">
    <property type="entry name" value="TRANSPOSON TY3-I GAG-POL POLYPROTEIN"/>
    <property type="match status" value="1"/>
</dbReference>
<dbReference type="GO" id="GO:0004519">
    <property type="term" value="F:endonuclease activity"/>
    <property type="evidence" value="ECO:0007669"/>
    <property type="project" value="UniProtKB-KW"/>
</dbReference>
<dbReference type="InterPro" id="IPR041577">
    <property type="entry name" value="RT_RNaseH_2"/>
</dbReference>
<dbReference type="Pfam" id="PF17919">
    <property type="entry name" value="RT_RNaseH_2"/>
    <property type="match status" value="1"/>
</dbReference>
<dbReference type="PROSITE" id="PS50878">
    <property type="entry name" value="RT_POL"/>
    <property type="match status" value="1"/>
</dbReference>
<dbReference type="FunFam" id="3.10.10.10:FF:000007">
    <property type="entry name" value="Retrovirus-related Pol polyprotein from transposon 17.6-like Protein"/>
    <property type="match status" value="1"/>
</dbReference>
<dbReference type="Gene3D" id="3.30.70.270">
    <property type="match status" value="1"/>
</dbReference>
<protein>
    <recommendedName>
        <fullName evidence="9">Reverse transcriptase domain-containing protein</fullName>
    </recommendedName>
</protein>
<dbReference type="HOGENOM" id="CLU_447899_0_0_1"/>
<dbReference type="Gramene" id="OMERI02G13080.1">
    <property type="protein sequence ID" value="OMERI02G13080.1"/>
    <property type="gene ID" value="OMERI02G13080"/>
</dbReference>
<evidence type="ECO:0000256" key="7">
    <source>
        <dbReference type="ARBA" id="ARBA00022918"/>
    </source>
</evidence>
<organism evidence="10">
    <name type="scientific">Oryza meridionalis</name>
    <dbReference type="NCBI Taxonomy" id="40149"/>
    <lineage>
        <taxon>Eukaryota</taxon>
        <taxon>Viridiplantae</taxon>
        <taxon>Streptophyta</taxon>
        <taxon>Embryophyta</taxon>
        <taxon>Tracheophyta</taxon>
        <taxon>Spermatophyta</taxon>
        <taxon>Magnoliopsida</taxon>
        <taxon>Liliopsida</taxon>
        <taxon>Poales</taxon>
        <taxon>Poaceae</taxon>
        <taxon>BOP clade</taxon>
        <taxon>Oryzoideae</taxon>
        <taxon>Oryzeae</taxon>
        <taxon>Oryzinae</taxon>
        <taxon>Oryza</taxon>
    </lineage>
</organism>
<evidence type="ECO:0000256" key="1">
    <source>
        <dbReference type="ARBA" id="ARBA00022670"/>
    </source>
</evidence>
<evidence type="ECO:0000256" key="6">
    <source>
        <dbReference type="ARBA" id="ARBA00022801"/>
    </source>
</evidence>
<keyword evidence="2" id="KW-0808">Transferase</keyword>
<dbReference type="SUPFAM" id="SSF56672">
    <property type="entry name" value="DNA/RNA polymerases"/>
    <property type="match status" value="1"/>
</dbReference>
<keyword evidence="4" id="KW-0540">Nuclease</keyword>
<reference evidence="10" key="2">
    <citation type="submission" date="2018-05" db="EMBL/GenBank/DDBJ databases">
        <title>OmerRS3 (Oryza meridionalis Reference Sequence Version 3).</title>
        <authorList>
            <person name="Zhang J."/>
            <person name="Kudrna D."/>
            <person name="Lee S."/>
            <person name="Talag J."/>
            <person name="Welchert J."/>
            <person name="Wing R.A."/>
        </authorList>
    </citation>
    <scope>NUCLEOTIDE SEQUENCE [LARGE SCALE GENOMIC DNA]</scope>
    <source>
        <strain evidence="10">cv. OR44</strain>
    </source>
</reference>
<keyword evidence="7" id="KW-0695">RNA-directed DNA polymerase</keyword>
<keyword evidence="1" id="KW-0645">Protease</keyword>
<keyword evidence="6" id="KW-0378">Hydrolase</keyword>
<keyword evidence="3" id="KW-0548">Nucleotidyltransferase</keyword>
<dbReference type="GO" id="GO:0008233">
    <property type="term" value="F:peptidase activity"/>
    <property type="evidence" value="ECO:0007669"/>
    <property type="project" value="UniProtKB-KW"/>
</dbReference>
<dbReference type="Gene3D" id="3.10.10.10">
    <property type="entry name" value="HIV Type 1 Reverse Transcriptase, subunit A, domain 1"/>
    <property type="match status" value="1"/>
</dbReference>
<dbReference type="Pfam" id="PF00078">
    <property type="entry name" value="RVT_1"/>
    <property type="match status" value="1"/>
</dbReference>
<dbReference type="EnsemblPlants" id="OMERI02G13080.1">
    <property type="protein sequence ID" value="OMERI02G13080.1"/>
    <property type="gene ID" value="OMERI02G13080"/>
</dbReference>
<dbReference type="InterPro" id="IPR045358">
    <property type="entry name" value="Ty3_capsid"/>
</dbReference>
<reference evidence="10" key="1">
    <citation type="submission" date="2015-04" db="UniProtKB">
        <authorList>
            <consortium name="EnsemblPlants"/>
        </authorList>
    </citation>
    <scope>IDENTIFICATION</scope>
</reference>
<evidence type="ECO:0000256" key="5">
    <source>
        <dbReference type="ARBA" id="ARBA00022759"/>
    </source>
</evidence>
<evidence type="ECO:0000313" key="10">
    <source>
        <dbReference type="EnsemblPlants" id="OMERI02G13080.1"/>
    </source>
</evidence>